<dbReference type="Pfam" id="PF10543">
    <property type="entry name" value="ORF6N"/>
    <property type="match status" value="1"/>
</dbReference>
<sequence length="130" mass="14899">MKNIVPYSNVEKKIITIRGQKALLDSDVAELYGVETKRVNEALKNNPDKFPSGYVLCLTDEEMRPLRSKFSTLEKGRGKYSKYNANVFTEKGLYMLATILKSPRAAETTIAIVETFVKFKYAVKQKRKKR</sequence>
<accession>A0A388TAN2</accession>
<evidence type="ECO:0000259" key="1">
    <source>
        <dbReference type="Pfam" id="PF10543"/>
    </source>
</evidence>
<protein>
    <submittedName>
        <fullName evidence="2">ORF6N domain protein</fullName>
    </submittedName>
</protein>
<comment type="caution">
    <text evidence="2">The sequence shown here is derived from an EMBL/GenBank/DDBJ whole genome shotgun (WGS) entry which is preliminary data.</text>
</comment>
<evidence type="ECO:0000313" key="2">
    <source>
        <dbReference type="EMBL" id="GBR73519.1"/>
    </source>
</evidence>
<gene>
    <name evidence="2" type="ORF">NO1_0886</name>
</gene>
<reference evidence="2 3" key="1">
    <citation type="journal article" date="2019" name="ISME J.">
        <title>Genome analyses of uncultured TG2/ZB3 bacteria in 'Margulisbacteria' specifically attached to ectosymbiotic spirochetes of protists in the termite gut.</title>
        <authorList>
            <person name="Utami Y.D."/>
            <person name="Kuwahara H."/>
            <person name="Igai K."/>
            <person name="Murakami T."/>
            <person name="Sugaya K."/>
            <person name="Morikawa T."/>
            <person name="Nagura Y."/>
            <person name="Yuki M."/>
            <person name="Deevong P."/>
            <person name="Inoue T."/>
            <person name="Kihara K."/>
            <person name="Lo N."/>
            <person name="Yamada A."/>
            <person name="Ohkuma M."/>
            <person name="Hongoh Y."/>
        </authorList>
    </citation>
    <scope>NUCLEOTIDE SEQUENCE [LARGE SCALE GENOMIC DNA]</scope>
    <source>
        <strain evidence="2">NkOx7-01</strain>
    </source>
</reference>
<organism evidence="2 3">
    <name type="scientific">Termititenax aidoneus</name>
    <dbReference type="NCBI Taxonomy" id="2218524"/>
    <lineage>
        <taxon>Bacteria</taxon>
        <taxon>Bacillati</taxon>
        <taxon>Candidatus Margulisiibacteriota</taxon>
        <taxon>Candidatus Termititenacia</taxon>
        <taxon>Candidatus Termititenacales</taxon>
        <taxon>Candidatus Termititenacaceae</taxon>
        <taxon>Candidatus Termititenax</taxon>
    </lineage>
</organism>
<dbReference type="InterPro" id="IPR018873">
    <property type="entry name" value="KilA-N_DNA-bd_domain"/>
</dbReference>
<keyword evidence="3" id="KW-1185">Reference proteome</keyword>
<evidence type="ECO:0000313" key="3">
    <source>
        <dbReference type="Proteomes" id="UP000269352"/>
    </source>
</evidence>
<feature type="domain" description="KilA-N DNA-binding" evidence="1">
    <location>
        <begin position="12"/>
        <end position="99"/>
    </location>
</feature>
<dbReference type="Proteomes" id="UP000269352">
    <property type="component" value="Unassembled WGS sequence"/>
</dbReference>
<proteinExistence type="predicted"/>
<name>A0A388TAN2_TERA1</name>
<dbReference type="EMBL" id="BGZN01000013">
    <property type="protein sequence ID" value="GBR73519.1"/>
    <property type="molecule type" value="Genomic_DNA"/>
</dbReference>
<dbReference type="AlphaFoldDB" id="A0A388TAN2"/>